<evidence type="ECO:0008006" key="2">
    <source>
        <dbReference type="Google" id="ProtNLM"/>
    </source>
</evidence>
<organism evidence="1">
    <name type="scientific">marine sediment metagenome</name>
    <dbReference type="NCBI Taxonomy" id="412755"/>
    <lineage>
        <taxon>unclassified sequences</taxon>
        <taxon>metagenomes</taxon>
        <taxon>ecological metagenomes</taxon>
    </lineage>
</organism>
<sequence>MKNNYKSSEGLFLGKLLSLEGVEKKISGNFYLPLQDLLTHIFICGVTGSGKTVFGKAIVEELALKESHQY</sequence>
<name>X1ARG8_9ZZZZ</name>
<dbReference type="SUPFAM" id="SSF52540">
    <property type="entry name" value="P-loop containing nucleoside triphosphate hydrolases"/>
    <property type="match status" value="1"/>
</dbReference>
<dbReference type="EMBL" id="BART01018394">
    <property type="protein sequence ID" value="GAG74918.1"/>
    <property type="molecule type" value="Genomic_DNA"/>
</dbReference>
<evidence type="ECO:0000313" key="1">
    <source>
        <dbReference type="EMBL" id="GAG74918.1"/>
    </source>
</evidence>
<reference evidence="1" key="1">
    <citation type="journal article" date="2014" name="Front. Microbiol.">
        <title>High frequency of phylogenetically diverse reductive dehalogenase-homologous genes in deep subseafloor sedimentary metagenomes.</title>
        <authorList>
            <person name="Kawai M."/>
            <person name="Futagami T."/>
            <person name="Toyoda A."/>
            <person name="Takaki Y."/>
            <person name="Nishi S."/>
            <person name="Hori S."/>
            <person name="Arai W."/>
            <person name="Tsubouchi T."/>
            <person name="Morono Y."/>
            <person name="Uchiyama I."/>
            <person name="Ito T."/>
            <person name="Fujiyama A."/>
            <person name="Inagaki F."/>
            <person name="Takami H."/>
        </authorList>
    </citation>
    <scope>NUCLEOTIDE SEQUENCE</scope>
    <source>
        <strain evidence="1">Expedition CK06-06</strain>
    </source>
</reference>
<dbReference type="AlphaFoldDB" id="X1ARG8"/>
<gene>
    <name evidence="1" type="ORF">S01H4_34733</name>
</gene>
<proteinExistence type="predicted"/>
<accession>X1ARG8</accession>
<dbReference type="InterPro" id="IPR027417">
    <property type="entry name" value="P-loop_NTPase"/>
</dbReference>
<protein>
    <recommendedName>
        <fullName evidence="2">Helicase HerA central domain-containing protein</fullName>
    </recommendedName>
</protein>
<comment type="caution">
    <text evidence="1">The sequence shown here is derived from an EMBL/GenBank/DDBJ whole genome shotgun (WGS) entry which is preliminary data.</text>
</comment>
<dbReference type="Gene3D" id="3.40.50.300">
    <property type="entry name" value="P-loop containing nucleotide triphosphate hydrolases"/>
    <property type="match status" value="1"/>
</dbReference>